<comment type="cofactor">
    <cofactor evidence="1">
        <name>Co(2+)</name>
        <dbReference type="ChEBI" id="CHEBI:48828"/>
    </cofactor>
</comment>
<evidence type="ECO:0000256" key="5">
    <source>
        <dbReference type="ARBA" id="ARBA00022801"/>
    </source>
</evidence>
<feature type="signal peptide" evidence="8">
    <location>
        <begin position="1"/>
        <end position="23"/>
    </location>
</feature>
<evidence type="ECO:0000256" key="8">
    <source>
        <dbReference type="SAM" id="SignalP"/>
    </source>
</evidence>
<keyword evidence="3" id="KW-0479">Metal-binding</keyword>
<feature type="chain" id="PRO_5040300569" evidence="8">
    <location>
        <begin position="24"/>
        <end position="311"/>
    </location>
</feature>
<dbReference type="PANTHER" id="PTHR46471">
    <property type="entry name" value="CHITIN DEACETYLASE"/>
    <property type="match status" value="1"/>
</dbReference>
<feature type="domain" description="NodB homology" evidence="10">
    <location>
        <begin position="98"/>
        <end position="284"/>
    </location>
</feature>
<accession>A0A9N9CZB3</accession>
<dbReference type="GO" id="GO:0016810">
    <property type="term" value="F:hydrolase activity, acting on carbon-nitrogen (but not peptide) bonds"/>
    <property type="evidence" value="ECO:0007669"/>
    <property type="project" value="InterPro"/>
</dbReference>
<evidence type="ECO:0000256" key="1">
    <source>
        <dbReference type="ARBA" id="ARBA00001941"/>
    </source>
</evidence>
<dbReference type="Gene3D" id="3.30.60.10">
    <property type="entry name" value="Endochitinase-like"/>
    <property type="match status" value="1"/>
</dbReference>
<dbReference type="CDD" id="cd00035">
    <property type="entry name" value="ChtBD1"/>
    <property type="match status" value="1"/>
</dbReference>
<dbReference type="Proteomes" id="UP000789831">
    <property type="component" value="Unassembled WGS sequence"/>
</dbReference>
<dbReference type="Pfam" id="PF01522">
    <property type="entry name" value="Polysacc_deac_1"/>
    <property type="match status" value="1"/>
</dbReference>
<evidence type="ECO:0000313" key="11">
    <source>
        <dbReference type="EMBL" id="CAG8617411.1"/>
    </source>
</evidence>
<dbReference type="PROSITE" id="PS50941">
    <property type="entry name" value="CHIT_BIND_I_2"/>
    <property type="match status" value="1"/>
</dbReference>
<evidence type="ECO:0000259" key="9">
    <source>
        <dbReference type="PROSITE" id="PS50941"/>
    </source>
</evidence>
<gene>
    <name evidence="11" type="ORF">AGERDE_LOCUS9897</name>
</gene>
<dbReference type="OrthoDB" id="2125469at2759"/>
<dbReference type="SUPFAM" id="SSF57016">
    <property type="entry name" value="Plant lectins/antimicrobial peptides"/>
    <property type="match status" value="1"/>
</dbReference>
<feature type="non-terminal residue" evidence="11">
    <location>
        <position position="1"/>
    </location>
</feature>
<protein>
    <submittedName>
        <fullName evidence="11">5121_t:CDS:1</fullName>
    </submittedName>
</protein>
<dbReference type="GO" id="GO:0046872">
    <property type="term" value="F:metal ion binding"/>
    <property type="evidence" value="ECO:0007669"/>
    <property type="project" value="UniProtKB-KW"/>
</dbReference>
<organism evidence="11 12">
    <name type="scientific">Ambispora gerdemannii</name>
    <dbReference type="NCBI Taxonomy" id="144530"/>
    <lineage>
        <taxon>Eukaryota</taxon>
        <taxon>Fungi</taxon>
        <taxon>Fungi incertae sedis</taxon>
        <taxon>Mucoromycota</taxon>
        <taxon>Glomeromycotina</taxon>
        <taxon>Glomeromycetes</taxon>
        <taxon>Archaeosporales</taxon>
        <taxon>Ambisporaceae</taxon>
        <taxon>Ambispora</taxon>
    </lineage>
</organism>
<keyword evidence="6" id="KW-0119">Carbohydrate metabolism</keyword>
<evidence type="ECO:0000259" key="10">
    <source>
        <dbReference type="PROSITE" id="PS51677"/>
    </source>
</evidence>
<dbReference type="SMART" id="SM00270">
    <property type="entry name" value="ChtBD1"/>
    <property type="match status" value="1"/>
</dbReference>
<feature type="disulfide bond" evidence="7">
    <location>
        <begin position="35"/>
        <end position="47"/>
    </location>
</feature>
<name>A0A9N9CZB3_9GLOM</name>
<feature type="domain" description="Chitin-binding type-1" evidence="9">
    <location>
        <begin position="23"/>
        <end position="67"/>
    </location>
</feature>
<keyword evidence="2 7" id="KW-0147">Chitin-binding</keyword>
<feature type="disulfide bond" evidence="7">
    <location>
        <begin position="40"/>
        <end position="54"/>
    </location>
</feature>
<evidence type="ECO:0000256" key="6">
    <source>
        <dbReference type="ARBA" id="ARBA00023277"/>
    </source>
</evidence>
<dbReference type="PROSITE" id="PS51677">
    <property type="entry name" value="NODB"/>
    <property type="match status" value="1"/>
</dbReference>
<dbReference type="InterPro" id="IPR011330">
    <property type="entry name" value="Glyco_hydro/deAcase_b/a-brl"/>
</dbReference>
<evidence type="ECO:0000313" key="12">
    <source>
        <dbReference type="Proteomes" id="UP000789831"/>
    </source>
</evidence>
<comment type="caution">
    <text evidence="7">Lacks conserved residue(s) required for the propagation of feature annotation.</text>
</comment>
<dbReference type="PANTHER" id="PTHR46471:SF2">
    <property type="entry name" value="CHITIN DEACETYLASE-RELATED"/>
    <property type="match status" value="1"/>
</dbReference>
<dbReference type="GO" id="GO:0005975">
    <property type="term" value="P:carbohydrate metabolic process"/>
    <property type="evidence" value="ECO:0007669"/>
    <property type="project" value="InterPro"/>
</dbReference>
<feature type="disulfide bond" evidence="7">
    <location>
        <begin position="26"/>
        <end position="41"/>
    </location>
</feature>
<proteinExistence type="predicted"/>
<dbReference type="SUPFAM" id="SSF88713">
    <property type="entry name" value="Glycoside hydrolase/deacetylase"/>
    <property type="match status" value="1"/>
</dbReference>
<sequence>MFGKFKGLAILSSVILLSTFVNAQQCGSQNPNGQCSDNECCSQYGYCGTTDDYCGTGCQSDFGTCTAGGVITDGNTSGSTAEVQMVTATVYNRCTVSNSFALTFDDGPVGETNTLLDTLKSKGQKATFFVNGRNYACIYDNASIIQRIVNEGHQLAHHTWSHPSLTELSDDDIRSQITLLETALRKIVGVVPKYLRPPYGNYDSRVLNILGSLGYEYIITWDIDSNDSLGYTAAQSEQVYRDAISNSPSPNPHIALNHDTRPDTVNIVGPFAIDFVTQSGYNLQTVGECLGNGNDWYKERVAPSARDSTWT</sequence>
<evidence type="ECO:0000256" key="2">
    <source>
        <dbReference type="ARBA" id="ARBA00022669"/>
    </source>
</evidence>
<evidence type="ECO:0000256" key="3">
    <source>
        <dbReference type="ARBA" id="ARBA00022723"/>
    </source>
</evidence>
<dbReference type="AlphaFoldDB" id="A0A9N9CZB3"/>
<reference evidence="11" key="1">
    <citation type="submission" date="2021-06" db="EMBL/GenBank/DDBJ databases">
        <authorList>
            <person name="Kallberg Y."/>
            <person name="Tangrot J."/>
            <person name="Rosling A."/>
        </authorList>
    </citation>
    <scope>NUCLEOTIDE SEQUENCE</scope>
    <source>
        <strain evidence="11">MT106</strain>
    </source>
</reference>
<keyword evidence="7" id="KW-1015">Disulfide bond</keyword>
<evidence type="ECO:0000256" key="7">
    <source>
        <dbReference type="PROSITE-ProRule" id="PRU00261"/>
    </source>
</evidence>
<dbReference type="InterPro" id="IPR002509">
    <property type="entry name" value="NODB_dom"/>
</dbReference>
<dbReference type="InterPro" id="IPR001002">
    <property type="entry name" value="Chitin-bd_1"/>
</dbReference>
<keyword evidence="12" id="KW-1185">Reference proteome</keyword>
<dbReference type="EMBL" id="CAJVPL010002689">
    <property type="protein sequence ID" value="CAG8617411.1"/>
    <property type="molecule type" value="Genomic_DNA"/>
</dbReference>
<comment type="caution">
    <text evidence="11">The sequence shown here is derived from an EMBL/GenBank/DDBJ whole genome shotgun (WGS) entry which is preliminary data.</text>
</comment>
<keyword evidence="4 8" id="KW-0732">Signal</keyword>
<dbReference type="PROSITE" id="PS00026">
    <property type="entry name" value="CHIT_BIND_I_1"/>
    <property type="match status" value="1"/>
</dbReference>
<dbReference type="Pfam" id="PF00187">
    <property type="entry name" value="Chitin_bind_1"/>
    <property type="match status" value="1"/>
</dbReference>
<dbReference type="InterPro" id="IPR036861">
    <property type="entry name" value="Endochitinase-like_sf"/>
</dbReference>
<evidence type="ECO:0000256" key="4">
    <source>
        <dbReference type="ARBA" id="ARBA00022729"/>
    </source>
</evidence>
<dbReference type="GO" id="GO:0008061">
    <property type="term" value="F:chitin binding"/>
    <property type="evidence" value="ECO:0007669"/>
    <property type="project" value="UniProtKB-UniRule"/>
</dbReference>
<dbReference type="Gene3D" id="3.20.20.370">
    <property type="entry name" value="Glycoside hydrolase/deacetylase"/>
    <property type="match status" value="1"/>
</dbReference>
<dbReference type="InterPro" id="IPR018371">
    <property type="entry name" value="Chitin-binding_1_CS"/>
</dbReference>
<keyword evidence="5" id="KW-0378">Hydrolase</keyword>
<dbReference type="CDD" id="cd10951">
    <property type="entry name" value="CE4_ClCDA_like"/>
    <property type="match status" value="1"/>
</dbReference>